<dbReference type="Proteomes" id="UP001202328">
    <property type="component" value="Unassembled WGS sequence"/>
</dbReference>
<dbReference type="InterPro" id="IPR001509">
    <property type="entry name" value="Epimerase_deHydtase"/>
</dbReference>
<dbReference type="EMBL" id="JAJJMB010005585">
    <property type="protein sequence ID" value="KAI3938078.1"/>
    <property type="molecule type" value="Genomic_DNA"/>
</dbReference>
<dbReference type="SUPFAM" id="SSF51735">
    <property type="entry name" value="NAD(P)-binding Rossmann-fold domains"/>
    <property type="match status" value="1"/>
</dbReference>
<dbReference type="InterPro" id="IPR036291">
    <property type="entry name" value="NAD(P)-bd_dom_sf"/>
</dbReference>
<dbReference type="PANTHER" id="PTHR10366">
    <property type="entry name" value="NAD DEPENDENT EPIMERASE/DEHYDRATASE"/>
    <property type="match status" value="1"/>
</dbReference>
<dbReference type="FunFam" id="3.40.50.720:FF:001049">
    <property type="entry name" value="NAD(P)-binding Rossmann-fold superfamily protein"/>
    <property type="match status" value="1"/>
</dbReference>
<sequence>MVELERVCVTGAGGFIASWIVKLLLSNGYIVHGTVRDPSDEKNDHLRKLEKAAENLQLFKVELLDYNSLRAAIAECDGVFHVASPVPADRVANPEVDIKPAVMGTLNVVRACNEARVKRVMVVSSAAAVVMNPNWPKDQPMDESCWSDEEHCKNLEPRLNSSSSLLVKILKDGCERSLSFVQRVVDVRDVAEAVLLAYEMPGAEGRYLCSAFMVDMQELVDKLKIIYPNYNPPKKQGSRVEL</sequence>
<dbReference type="Pfam" id="PF01370">
    <property type="entry name" value="Epimerase"/>
    <property type="match status" value="1"/>
</dbReference>
<evidence type="ECO:0000313" key="4">
    <source>
        <dbReference type="Proteomes" id="UP001202328"/>
    </source>
</evidence>
<gene>
    <name evidence="3" type="ORF">MKW98_018634</name>
</gene>
<dbReference type="AlphaFoldDB" id="A0AAD4T550"/>
<comment type="caution">
    <text evidence="3">The sequence shown here is derived from an EMBL/GenBank/DDBJ whole genome shotgun (WGS) entry which is preliminary data.</text>
</comment>
<proteinExistence type="predicted"/>
<evidence type="ECO:0000259" key="2">
    <source>
        <dbReference type="Pfam" id="PF01370"/>
    </source>
</evidence>
<keyword evidence="1" id="KW-0560">Oxidoreductase</keyword>
<dbReference type="Gene3D" id="3.40.50.720">
    <property type="entry name" value="NAD(P)-binding Rossmann-like Domain"/>
    <property type="match status" value="2"/>
</dbReference>
<evidence type="ECO:0000313" key="3">
    <source>
        <dbReference type="EMBL" id="KAI3938078.1"/>
    </source>
</evidence>
<name>A0AAD4T550_9MAGN</name>
<protein>
    <recommendedName>
        <fullName evidence="2">NAD-dependent epimerase/dehydratase domain-containing protein</fullName>
    </recommendedName>
</protein>
<accession>A0AAD4T550</accession>
<keyword evidence="4" id="KW-1185">Reference proteome</keyword>
<dbReference type="InterPro" id="IPR050425">
    <property type="entry name" value="NAD(P)_dehydrat-like"/>
</dbReference>
<feature type="domain" description="NAD-dependent epimerase/dehydratase" evidence="2">
    <location>
        <begin position="7"/>
        <end position="130"/>
    </location>
</feature>
<evidence type="ECO:0000256" key="1">
    <source>
        <dbReference type="ARBA" id="ARBA00023002"/>
    </source>
</evidence>
<dbReference type="GO" id="GO:0016616">
    <property type="term" value="F:oxidoreductase activity, acting on the CH-OH group of donors, NAD or NADP as acceptor"/>
    <property type="evidence" value="ECO:0007669"/>
    <property type="project" value="TreeGrafter"/>
</dbReference>
<organism evidence="3 4">
    <name type="scientific">Papaver atlanticum</name>
    <dbReference type="NCBI Taxonomy" id="357466"/>
    <lineage>
        <taxon>Eukaryota</taxon>
        <taxon>Viridiplantae</taxon>
        <taxon>Streptophyta</taxon>
        <taxon>Embryophyta</taxon>
        <taxon>Tracheophyta</taxon>
        <taxon>Spermatophyta</taxon>
        <taxon>Magnoliopsida</taxon>
        <taxon>Ranunculales</taxon>
        <taxon>Papaveraceae</taxon>
        <taxon>Papaveroideae</taxon>
        <taxon>Papaver</taxon>
    </lineage>
</organism>
<dbReference type="PANTHER" id="PTHR10366:SF831">
    <property type="entry name" value="NAD-DEPENDENT EPIMERASE_DEHYDRATASE DOMAIN-CONTAINING PROTEIN"/>
    <property type="match status" value="1"/>
</dbReference>
<reference evidence="3" key="1">
    <citation type="submission" date="2022-04" db="EMBL/GenBank/DDBJ databases">
        <title>A functionally conserved STORR gene fusion in Papaver species that diverged 16.8 million years ago.</title>
        <authorList>
            <person name="Catania T."/>
        </authorList>
    </citation>
    <scope>NUCLEOTIDE SEQUENCE</scope>
    <source>
        <strain evidence="3">S-188037</strain>
    </source>
</reference>